<gene>
    <name evidence="2" type="ORF">C6P46_005600</name>
</gene>
<sequence>MTHSASLSHAATLEHPPTAQQQQPVASASSSNIPMPPPPPPSHARPQRPLGKATSFADLRIGKAKLFKRFHHRKGDFDFGCAGEEESSGFDGPASRNGASHADECPPPLPTKSTRLYDTSRQSFDAPQASTSRLPPVPPPRPAPYRFPLTAPPNAEELRRLEREREEALAAQAAIDYMKTSSHARKHSRSSSLAQGDASNGLAAIIEGVQQLGAAAPSMSRRPSRDTTTRLGPAAPVLERSHSSHSRSESLASISDGLSSSSSSSSRPRTNDSLPSFVETASTIDSSTGSFPPSPVQSPAVRARPAYVGKGLPPAAVKVDLEAVAHQPRGYSFI</sequence>
<feature type="region of interest" description="Disordered" evidence="1">
    <location>
        <begin position="214"/>
        <end position="302"/>
    </location>
</feature>
<organism evidence="2 3">
    <name type="scientific">Rhodotorula mucilaginosa</name>
    <name type="common">Yeast</name>
    <name type="synonym">Rhodotorula rubra</name>
    <dbReference type="NCBI Taxonomy" id="5537"/>
    <lineage>
        <taxon>Eukaryota</taxon>
        <taxon>Fungi</taxon>
        <taxon>Dikarya</taxon>
        <taxon>Basidiomycota</taxon>
        <taxon>Pucciniomycotina</taxon>
        <taxon>Microbotryomycetes</taxon>
        <taxon>Sporidiobolales</taxon>
        <taxon>Sporidiobolaceae</taxon>
        <taxon>Rhodotorula</taxon>
    </lineage>
</organism>
<feature type="compositionally biased region" description="Pro residues" evidence="1">
    <location>
        <begin position="135"/>
        <end position="145"/>
    </location>
</feature>
<feature type="compositionally biased region" description="Polar residues" evidence="1">
    <location>
        <begin position="111"/>
        <end position="132"/>
    </location>
</feature>
<feature type="compositionally biased region" description="Basic and acidic residues" evidence="1">
    <location>
        <begin position="239"/>
        <end position="248"/>
    </location>
</feature>
<dbReference type="Proteomes" id="UP000777482">
    <property type="component" value="Unassembled WGS sequence"/>
</dbReference>
<feature type="compositionally biased region" description="Low complexity" evidence="1">
    <location>
        <begin position="249"/>
        <end position="266"/>
    </location>
</feature>
<proteinExistence type="predicted"/>
<reference evidence="2 3" key="1">
    <citation type="submission" date="2020-11" db="EMBL/GenBank/DDBJ databases">
        <title>Kefir isolates.</title>
        <authorList>
            <person name="Marcisauskas S."/>
            <person name="Kim Y."/>
            <person name="Blasche S."/>
        </authorList>
    </citation>
    <scope>NUCLEOTIDE SEQUENCE [LARGE SCALE GENOMIC DNA]</scope>
    <source>
        <strain evidence="2 3">KR</strain>
    </source>
</reference>
<name>A0A9P7B4I7_RHOMI</name>
<dbReference type="OrthoDB" id="2529409at2759"/>
<dbReference type="AlphaFoldDB" id="A0A9P7B4I7"/>
<evidence type="ECO:0000313" key="3">
    <source>
        <dbReference type="Proteomes" id="UP000777482"/>
    </source>
</evidence>
<evidence type="ECO:0000313" key="2">
    <source>
        <dbReference type="EMBL" id="KAG0658854.1"/>
    </source>
</evidence>
<feature type="region of interest" description="Disordered" evidence="1">
    <location>
        <begin position="1"/>
        <end position="57"/>
    </location>
</feature>
<feature type="compositionally biased region" description="Pro residues" evidence="1">
    <location>
        <begin position="34"/>
        <end position="43"/>
    </location>
</feature>
<feature type="region of interest" description="Disordered" evidence="1">
    <location>
        <begin position="75"/>
        <end position="152"/>
    </location>
</feature>
<keyword evidence="3" id="KW-1185">Reference proteome</keyword>
<comment type="caution">
    <text evidence="2">The sequence shown here is derived from an EMBL/GenBank/DDBJ whole genome shotgun (WGS) entry which is preliminary data.</text>
</comment>
<evidence type="ECO:0000256" key="1">
    <source>
        <dbReference type="SAM" id="MobiDB-lite"/>
    </source>
</evidence>
<protein>
    <submittedName>
        <fullName evidence="2">Uncharacterized protein</fullName>
    </submittedName>
</protein>
<dbReference type="EMBL" id="PUHQ01000061">
    <property type="protein sequence ID" value="KAG0658854.1"/>
    <property type="molecule type" value="Genomic_DNA"/>
</dbReference>
<accession>A0A9P7B4I7</accession>
<feature type="compositionally biased region" description="Low complexity" evidence="1">
    <location>
        <begin position="16"/>
        <end position="33"/>
    </location>
</feature>
<feature type="compositionally biased region" description="Polar residues" evidence="1">
    <location>
        <begin position="267"/>
        <end position="291"/>
    </location>
</feature>